<gene>
    <name evidence="2" type="ORF">RFI_35441</name>
</gene>
<evidence type="ECO:0000256" key="1">
    <source>
        <dbReference type="SAM" id="Phobius"/>
    </source>
</evidence>
<keyword evidence="1" id="KW-0472">Membrane</keyword>
<feature type="transmembrane region" description="Helical" evidence="1">
    <location>
        <begin position="137"/>
        <end position="162"/>
    </location>
</feature>
<comment type="caution">
    <text evidence="2">The sequence shown here is derived from an EMBL/GenBank/DDBJ whole genome shotgun (WGS) entry which is preliminary data.</text>
</comment>
<keyword evidence="1" id="KW-1133">Transmembrane helix</keyword>
<evidence type="ECO:0000313" key="3">
    <source>
        <dbReference type="Proteomes" id="UP000023152"/>
    </source>
</evidence>
<reference evidence="2 3" key="1">
    <citation type="journal article" date="2013" name="Curr. Biol.">
        <title>The Genome of the Foraminiferan Reticulomyxa filosa.</title>
        <authorList>
            <person name="Glockner G."/>
            <person name="Hulsmann N."/>
            <person name="Schleicher M."/>
            <person name="Noegel A.A."/>
            <person name="Eichinger L."/>
            <person name="Gallinger C."/>
            <person name="Pawlowski J."/>
            <person name="Sierra R."/>
            <person name="Euteneuer U."/>
            <person name="Pillet L."/>
            <person name="Moustafa A."/>
            <person name="Platzer M."/>
            <person name="Groth M."/>
            <person name="Szafranski K."/>
            <person name="Schliwa M."/>
        </authorList>
    </citation>
    <scope>NUCLEOTIDE SEQUENCE [LARGE SCALE GENOMIC DNA]</scope>
</reference>
<keyword evidence="1" id="KW-0812">Transmembrane</keyword>
<sequence>MHIIAFIIIAIQQKTKTRLICSSSKVKFVIAKFVIDITKDFDDILLETKQQTLFISFHVAKTVVIQQKIIKLYLRHQYFLIHLKKISMMFCCFNIPYPNDSISIAINHTIVVIGLQIYYIYYLFVFSNKLQFEQLQILLTLFFFQIFFDLANQTKIIIQLLMK</sequence>
<protein>
    <recommendedName>
        <fullName evidence="4">Transmembrane protein</fullName>
    </recommendedName>
</protein>
<keyword evidence="3" id="KW-1185">Reference proteome</keyword>
<dbReference type="EMBL" id="ASPP01036931">
    <property type="protein sequence ID" value="ETO01998.1"/>
    <property type="molecule type" value="Genomic_DNA"/>
</dbReference>
<dbReference type="AlphaFoldDB" id="X6LJ83"/>
<organism evidence="2 3">
    <name type="scientific">Reticulomyxa filosa</name>
    <dbReference type="NCBI Taxonomy" id="46433"/>
    <lineage>
        <taxon>Eukaryota</taxon>
        <taxon>Sar</taxon>
        <taxon>Rhizaria</taxon>
        <taxon>Retaria</taxon>
        <taxon>Foraminifera</taxon>
        <taxon>Monothalamids</taxon>
        <taxon>Reticulomyxidae</taxon>
        <taxon>Reticulomyxa</taxon>
    </lineage>
</organism>
<proteinExistence type="predicted"/>
<evidence type="ECO:0000313" key="2">
    <source>
        <dbReference type="EMBL" id="ETO01998.1"/>
    </source>
</evidence>
<name>X6LJ83_RETFI</name>
<accession>X6LJ83</accession>
<feature type="transmembrane region" description="Helical" evidence="1">
    <location>
        <begin position="102"/>
        <end position="125"/>
    </location>
</feature>
<evidence type="ECO:0008006" key="4">
    <source>
        <dbReference type="Google" id="ProtNLM"/>
    </source>
</evidence>
<dbReference type="Proteomes" id="UP000023152">
    <property type="component" value="Unassembled WGS sequence"/>
</dbReference>